<evidence type="ECO:0000313" key="1">
    <source>
        <dbReference type="EMBL" id="KAK0167582.1"/>
    </source>
</evidence>
<dbReference type="Proteomes" id="UP001168972">
    <property type="component" value="Unassembled WGS sequence"/>
</dbReference>
<proteinExistence type="predicted"/>
<reference evidence="1" key="1">
    <citation type="journal article" date="2023" name="bioRxiv">
        <title>Scaffold-level genome assemblies of two parasitoid biocontrol wasps reveal the parthenogenesis mechanism and an associated novel virus.</title>
        <authorList>
            <person name="Inwood S."/>
            <person name="Skelly J."/>
            <person name="Guhlin J."/>
            <person name="Harrop T."/>
            <person name="Goldson S."/>
            <person name="Dearden P."/>
        </authorList>
    </citation>
    <scope>NUCLEOTIDE SEQUENCE</scope>
    <source>
        <strain evidence="1">Lincoln</strain>
        <tissue evidence="1">Whole body</tissue>
    </source>
</reference>
<accession>A0AA39FDJ2</accession>
<dbReference type="EMBL" id="JAQQBR010001832">
    <property type="protein sequence ID" value="KAK0167582.1"/>
    <property type="molecule type" value="Genomic_DNA"/>
</dbReference>
<keyword evidence="2" id="KW-1185">Reference proteome</keyword>
<protein>
    <submittedName>
        <fullName evidence="1">Uncharacterized protein</fullName>
    </submittedName>
</protein>
<sequence>MENLGIAKINLALIERMDRNYAFHLFRWQNNFMCKIHDKVEPLSQSFQGLKHKTTKEYDKCDDPWTSMDINVLKKFLTSNNFTY</sequence>
<dbReference type="AlphaFoldDB" id="A0AA39FDJ2"/>
<comment type="caution">
    <text evidence="1">The sequence shown here is derived from an EMBL/GenBank/DDBJ whole genome shotgun (WGS) entry which is preliminary data.</text>
</comment>
<gene>
    <name evidence="1" type="ORF">PV327_004961</name>
</gene>
<reference evidence="1" key="2">
    <citation type="submission" date="2023-03" db="EMBL/GenBank/DDBJ databases">
        <authorList>
            <person name="Inwood S.N."/>
            <person name="Skelly J.G."/>
            <person name="Guhlin J."/>
            <person name="Harrop T.W.R."/>
            <person name="Goldson S.G."/>
            <person name="Dearden P.K."/>
        </authorList>
    </citation>
    <scope>NUCLEOTIDE SEQUENCE</scope>
    <source>
        <strain evidence="1">Lincoln</strain>
        <tissue evidence="1">Whole body</tissue>
    </source>
</reference>
<organism evidence="1 2">
    <name type="scientific">Microctonus hyperodae</name>
    <name type="common">Parasitoid wasp</name>
    <dbReference type="NCBI Taxonomy" id="165561"/>
    <lineage>
        <taxon>Eukaryota</taxon>
        <taxon>Metazoa</taxon>
        <taxon>Ecdysozoa</taxon>
        <taxon>Arthropoda</taxon>
        <taxon>Hexapoda</taxon>
        <taxon>Insecta</taxon>
        <taxon>Pterygota</taxon>
        <taxon>Neoptera</taxon>
        <taxon>Endopterygota</taxon>
        <taxon>Hymenoptera</taxon>
        <taxon>Apocrita</taxon>
        <taxon>Ichneumonoidea</taxon>
        <taxon>Braconidae</taxon>
        <taxon>Euphorinae</taxon>
        <taxon>Microctonus</taxon>
    </lineage>
</organism>
<name>A0AA39FDJ2_MICHY</name>
<evidence type="ECO:0000313" key="2">
    <source>
        <dbReference type="Proteomes" id="UP001168972"/>
    </source>
</evidence>